<keyword evidence="2" id="KW-1185">Reference proteome</keyword>
<accession>A0ABW1M623</accession>
<reference evidence="2" key="1">
    <citation type="journal article" date="2019" name="Int. J. Syst. Evol. Microbiol.">
        <title>The Global Catalogue of Microorganisms (GCM) 10K type strain sequencing project: providing services to taxonomists for standard genome sequencing and annotation.</title>
        <authorList>
            <consortium name="The Broad Institute Genomics Platform"/>
            <consortium name="The Broad Institute Genome Sequencing Center for Infectious Disease"/>
            <person name="Wu L."/>
            <person name="Ma J."/>
        </authorList>
    </citation>
    <scope>NUCLEOTIDE SEQUENCE [LARGE SCALE GENOMIC DNA]</scope>
    <source>
        <strain evidence="2">JCM 12763</strain>
    </source>
</reference>
<organism evidence="1 2">
    <name type="scientific">Streptomyces pratens</name>
    <dbReference type="NCBI Taxonomy" id="887456"/>
    <lineage>
        <taxon>Bacteria</taxon>
        <taxon>Bacillati</taxon>
        <taxon>Actinomycetota</taxon>
        <taxon>Actinomycetes</taxon>
        <taxon>Kitasatosporales</taxon>
        <taxon>Streptomycetaceae</taxon>
        <taxon>Streptomyces</taxon>
    </lineage>
</organism>
<gene>
    <name evidence="1" type="ORF">ACFP50_25915</name>
</gene>
<dbReference type="Proteomes" id="UP001596242">
    <property type="component" value="Unassembled WGS sequence"/>
</dbReference>
<evidence type="ECO:0000313" key="1">
    <source>
        <dbReference type="EMBL" id="MFC6058745.1"/>
    </source>
</evidence>
<protein>
    <submittedName>
        <fullName evidence="1">Uncharacterized protein</fullName>
    </submittedName>
</protein>
<name>A0ABW1M623_9ACTN</name>
<comment type="caution">
    <text evidence="1">The sequence shown here is derived from an EMBL/GenBank/DDBJ whole genome shotgun (WGS) entry which is preliminary data.</text>
</comment>
<dbReference type="EMBL" id="JBHSPT010000062">
    <property type="protein sequence ID" value="MFC6058745.1"/>
    <property type="molecule type" value="Genomic_DNA"/>
</dbReference>
<proteinExistence type="predicted"/>
<sequence>MADEVLAAALTAQGESGLRALDLLQDARRILTGHLLRRPAEVAESCLRRPPMHC</sequence>
<dbReference type="RefSeq" id="WP_386401762.1">
    <property type="nucleotide sequence ID" value="NZ_JBHSPT010000062.1"/>
</dbReference>
<evidence type="ECO:0000313" key="2">
    <source>
        <dbReference type="Proteomes" id="UP001596242"/>
    </source>
</evidence>